<dbReference type="Proteomes" id="UP001431429">
    <property type="component" value="Unassembled WGS sequence"/>
</dbReference>
<feature type="domain" description="Carrier" evidence="1">
    <location>
        <begin position="13"/>
        <end position="80"/>
    </location>
</feature>
<gene>
    <name evidence="2" type="ORF">NBG84_16885</name>
</gene>
<protein>
    <submittedName>
        <fullName evidence="2">Phosphopantetheine-binding protein</fullName>
    </submittedName>
</protein>
<proteinExistence type="predicted"/>
<dbReference type="RefSeq" id="WP_250920284.1">
    <property type="nucleotide sequence ID" value="NZ_JAMQAW010000012.1"/>
</dbReference>
<keyword evidence="3" id="KW-1185">Reference proteome</keyword>
<comment type="caution">
    <text evidence="2">The sequence shown here is derived from an EMBL/GenBank/DDBJ whole genome shotgun (WGS) entry which is preliminary data.</text>
</comment>
<evidence type="ECO:0000259" key="1">
    <source>
        <dbReference type="Pfam" id="PF00550"/>
    </source>
</evidence>
<reference evidence="2" key="1">
    <citation type="submission" date="2022-06" db="EMBL/GenBank/DDBJ databases">
        <title>Genome public.</title>
        <authorList>
            <person name="Sun Q."/>
        </authorList>
    </citation>
    <scope>NUCLEOTIDE SEQUENCE</scope>
    <source>
        <strain evidence="2">CWNU-1</strain>
    </source>
</reference>
<dbReference type="Gene3D" id="1.10.1200.10">
    <property type="entry name" value="ACP-like"/>
    <property type="match status" value="1"/>
</dbReference>
<name>A0ABT0UNX8_9ACTN</name>
<dbReference type="Pfam" id="PF00550">
    <property type="entry name" value="PP-binding"/>
    <property type="match status" value="1"/>
</dbReference>
<evidence type="ECO:0000313" key="2">
    <source>
        <dbReference type="EMBL" id="MCM2389946.1"/>
    </source>
</evidence>
<dbReference type="SUPFAM" id="SSF47336">
    <property type="entry name" value="ACP-like"/>
    <property type="match status" value="1"/>
</dbReference>
<evidence type="ECO:0000313" key="3">
    <source>
        <dbReference type="Proteomes" id="UP001431429"/>
    </source>
</evidence>
<dbReference type="EMBL" id="JAMQAW010000012">
    <property type="protein sequence ID" value="MCM2389946.1"/>
    <property type="molecule type" value="Genomic_DNA"/>
</dbReference>
<sequence>MTDSTITSSVADIEQRIGEFLKAKTKTTWEPEVDLFASGTVSSLFAMELVVFVEGTFGVTVEGADLALDNFRTLRSMSSLVTRLRGGDAGA</sequence>
<organism evidence="2 3">
    <name type="scientific">Streptomyces albipurpureus</name>
    <dbReference type="NCBI Taxonomy" id="2897419"/>
    <lineage>
        <taxon>Bacteria</taxon>
        <taxon>Bacillati</taxon>
        <taxon>Actinomycetota</taxon>
        <taxon>Actinomycetes</taxon>
        <taxon>Kitasatosporales</taxon>
        <taxon>Streptomycetaceae</taxon>
        <taxon>Streptomyces</taxon>
    </lineage>
</organism>
<dbReference type="InterPro" id="IPR009081">
    <property type="entry name" value="PP-bd_ACP"/>
</dbReference>
<dbReference type="InterPro" id="IPR036736">
    <property type="entry name" value="ACP-like_sf"/>
</dbReference>
<accession>A0ABT0UNX8</accession>